<proteinExistence type="predicted"/>
<feature type="compositionally biased region" description="Acidic residues" evidence="1">
    <location>
        <begin position="179"/>
        <end position="189"/>
    </location>
</feature>
<protein>
    <recommendedName>
        <fullName evidence="4">Carboxypeptidase regulatory-like domain-containing protein</fullName>
    </recommendedName>
</protein>
<dbReference type="OrthoDB" id="287810at2"/>
<dbReference type="Proteomes" id="UP000317835">
    <property type="component" value="Chromosome"/>
</dbReference>
<organism evidence="2 3">
    <name type="scientific">Tautonia plasticadhaerens</name>
    <dbReference type="NCBI Taxonomy" id="2527974"/>
    <lineage>
        <taxon>Bacteria</taxon>
        <taxon>Pseudomonadati</taxon>
        <taxon>Planctomycetota</taxon>
        <taxon>Planctomycetia</taxon>
        <taxon>Isosphaerales</taxon>
        <taxon>Isosphaeraceae</taxon>
        <taxon>Tautonia</taxon>
    </lineage>
</organism>
<gene>
    <name evidence="2" type="ORF">ElP_23650</name>
</gene>
<feature type="compositionally biased region" description="Low complexity" evidence="1">
    <location>
        <begin position="196"/>
        <end position="213"/>
    </location>
</feature>
<feature type="compositionally biased region" description="Low complexity" evidence="1">
    <location>
        <begin position="169"/>
        <end position="178"/>
    </location>
</feature>
<sequence length="230" mass="23401">MNDRWWIALALGLASGLLGGCGVEDSLPSPPELFPVTGKVTVQGEPLAEAVVTFLQVDEKGTLAVGETQEDGTYILSHVGTPGAAAASYKVAISYLVGEDGTIYGLGPRSGLAKPHGMLSAKELIPQEWSDLGIAEHVVEVPEGGGVIDLDIDVPLLPPPPPASPSGFETSAEPSPEADSPESEDDADHDEPPAPDLGAEPAAESADSPEGAPSPEPDESPAADEATGSP</sequence>
<evidence type="ECO:0008006" key="4">
    <source>
        <dbReference type="Google" id="ProtNLM"/>
    </source>
</evidence>
<dbReference type="EMBL" id="CP036426">
    <property type="protein sequence ID" value="QDV34476.1"/>
    <property type="molecule type" value="Genomic_DNA"/>
</dbReference>
<keyword evidence="3" id="KW-1185">Reference proteome</keyword>
<dbReference type="KEGG" id="tpla:ElP_23650"/>
<name>A0A518H0V6_9BACT</name>
<dbReference type="RefSeq" id="WP_145269383.1">
    <property type="nucleotide sequence ID" value="NZ_CP036426.1"/>
</dbReference>
<accession>A0A518H0V6</accession>
<reference evidence="2 3" key="1">
    <citation type="submission" date="2019-02" db="EMBL/GenBank/DDBJ databases">
        <title>Deep-cultivation of Planctomycetes and their phenomic and genomic characterization uncovers novel biology.</title>
        <authorList>
            <person name="Wiegand S."/>
            <person name="Jogler M."/>
            <person name="Boedeker C."/>
            <person name="Pinto D."/>
            <person name="Vollmers J."/>
            <person name="Rivas-Marin E."/>
            <person name="Kohn T."/>
            <person name="Peeters S.H."/>
            <person name="Heuer A."/>
            <person name="Rast P."/>
            <person name="Oberbeckmann S."/>
            <person name="Bunk B."/>
            <person name="Jeske O."/>
            <person name="Meyerdierks A."/>
            <person name="Storesund J.E."/>
            <person name="Kallscheuer N."/>
            <person name="Luecker S."/>
            <person name="Lage O.M."/>
            <person name="Pohl T."/>
            <person name="Merkel B.J."/>
            <person name="Hornburger P."/>
            <person name="Mueller R.-W."/>
            <person name="Bruemmer F."/>
            <person name="Labrenz M."/>
            <person name="Spormann A.M."/>
            <person name="Op den Camp H."/>
            <person name="Overmann J."/>
            <person name="Amann R."/>
            <person name="Jetten M.S.M."/>
            <person name="Mascher T."/>
            <person name="Medema M.H."/>
            <person name="Devos D.P."/>
            <person name="Kaster A.-K."/>
            <person name="Ovreas L."/>
            <person name="Rohde M."/>
            <person name="Galperin M.Y."/>
            <person name="Jogler C."/>
        </authorList>
    </citation>
    <scope>NUCLEOTIDE SEQUENCE [LARGE SCALE GENOMIC DNA]</scope>
    <source>
        <strain evidence="2 3">ElP</strain>
    </source>
</reference>
<feature type="region of interest" description="Disordered" evidence="1">
    <location>
        <begin position="150"/>
        <end position="230"/>
    </location>
</feature>
<evidence type="ECO:0000313" key="3">
    <source>
        <dbReference type="Proteomes" id="UP000317835"/>
    </source>
</evidence>
<evidence type="ECO:0000313" key="2">
    <source>
        <dbReference type="EMBL" id="QDV34476.1"/>
    </source>
</evidence>
<evidence type="ECO:0000256" key="1">
    <source>
        <dbReference type="SAM" id="MobiDB-lite"/>
    </source>
</evidence>
<dbReference type="AlphaFoldDB" id="A0A518H0V6"/>
<dbReference type="PROSITE" id="PS51257">
    <property type="entry name" value="PROKAR_LIPOPROTEIN"/>
    <property type="match status" value="1"/>
</dbReference>